<dbReference type="Proteomes" id="UP001632339">
    <property type="component" value="Unassembled WGS sequence"/>
</dbReference>
<evidence type="ECO:0000313" key="3">
    <source>
        <dbReference type="Proteomes" id="UP000243661"/>
    </source>
</evidence>
<gene>
    <name evidence="1" type="ORF">ACKVE0_07990</name>
    <name evidence="2" type="ORF">GA0116959_105130</name>
</gene>
<name>A0A1C4GU56_9GAMM</name>
<accession>A0A1C4GU56</accession>
<evidence type="ECO:0008006" key="5">
    <source>
        <dbReference type="Google" id="ProtNLM"/>
    </source>
</evidence>
<organism evidence="2 3">
    <name type="scientific">Acinetobacter albensis</name>
    <dbReference type="NCBI Taxonomy" id="1673609"/>
    <lineage>
        <taxon>Bacteria</taxon>
        <taxon>Pseudomonadati</taxon>
        <taxon>Pseudomonadota</taxon>
        <taxon>Gammaproteobacteria</taxon>
        <taxon>Moraxellales</taxon>
        <taxon>Moraxellaceae</taxon>
        <taxon>Acinetobacter</taxon>
    </lineage>
</organism>
<sequence length="119" mass="13363">MNKLLVVALSLSVIGCAEKKPLTVEEQWKGYCTSVGNAASTIMFDRQNAIDKKAALEHANKVEDNTTKTFILDTIEQVYAFPLEQIKADPEGTRKQFKQKMTDKCLATPHDTLPNYKPF</sequence>
<dbReference type="RefSeq" id="WP_053577988.1">
    <property type="nucleotide sequence ID" value="NZ_FMBK01000005.1"/>
</dbReference>
<dbReference type="EMBL" id="FMBK01000005">
    <property type="protein sequence ID" value="SCC71710.1"/>
    <property type="molecule type" value="Genomic_DNA"/>
</dbReference>
<evidence type="ECO:0000313" key="2">
    <source>
        <dbReference type="EMBL" id="SCC71710.1"/>
    </source>
</evidence>
<dbReference type="AlphaFoldDB" id="A0A1C4GU56"/>
<reference evidence="2 3" key="1">
    <citation type="submission" date="2016-08" db="EMBL/GenBank/DDBJ databases">
        <authorList>
            <person name="Seilhamer J.J."/>
        </authorList>
    </citation>
    <scope>NUCLEOTIDE SEQUENCE [LARGE SCALE GENOMIC DNA]</scope>
    <source>
        <strain evidence="2 3">ANC 4874</strain>
    </source>
</reference>
<evidence type="ECO:0000313" key="4">
    <source>
        <dbReference type="Proteomes" id="UP001632339"/>
    </source>
</evidence>
<dbReference type="PROSITE" id="PS51257">
    <property type="entry name" value="PROKAR_LIPOPROTEIN"/>
    <property type="match status" value="1"/>
</dbReference>
<reference evidence="1 4" key="2">
    <citation type="submission" date="2024-12" db="EMBL/GenBank/DDBJ databases">
        <title>C001-4G Acinetobacter sp. assembled genome.</title>
        <authorList>
            <person name="D'Arcy K."/>
            <person name="Kingdon A.D.H."/>
            <person name="Breen A."/>
            <person name="Mckeown C."/>
            <person name="Allman E."/>
            <person name="Sharma P."/>
            <person name="Mcleman A."/>
            <person name="Roberts A.P."/>
        </authorList>
    </citation>
    <scope>NUCLEOTIDE SEQUENCE [LARGE SCALE GENOMIC DNA]</scope>
    <source>
        <strain evidence="1 4">C1-4G</strain>
    </source>
</reference>
<evidence type="ECO:0000313" key="1">
    <source>
        <dbReference type="EMBL" id="MFN0297465.1"/>
    </source>
</evidence>
<dbReference type="EMBL" id="JBJXCW010000007">
    <property type="protein sequence ID" value="MFN0297465.1"/>
    <property type="molecule type" value="Genomic_DNA"/>
</dbReference>
<proteinExistence type="predicted"/>
<keyword evidence="4" id="KW-1185">Reference proteome</keyword>
<dbReference type="OrthoDB" id="6444773at2"/>
<dbReference type="Proteomes" id="UP000243661">
    <property type="component" value="Unassembled WGS sequence"/>
</dbReference>
<protein>
    <recommendedName>
        <fullName evidence="5">Lipoprotein</fullName>
    </recommendedName>
</protein>